<accession>A0A7S3J355</accession>
<dbReference type="EMBL" id="HBII01002580">
    <property type="protein sequence ID" value="CAE0342253.1"/>
    <property type="molecule type" value="Transcribed_RNA"/>
</dbReference>
<organism evidence="2">
    <name type="scientific">Euplotes harpa</name>
    <dbReference type="NCBI Taxonomy" id="151035"/>
    <lineage>
        <taxon>Eukaryota</taxon>
        <taxon>Sar</taxon>
        <taxon>Alveolata</taxon>
        <taxon>Ciliophora</taxon>
        <taxon>Intramacronucleata</taxon>
        <taxon>Spirotrichea</taxon>
        <taxon>Hypotrichia</taxon>
        <taxon>Euplotida</taxon>
        <taxon>Euplotidae</taxon>
        <taxon>Euplotes</taxon>
    </lineage>
</organism>
<sequence>MNQADSYRLVQVNQMQAAFPSISKSIIENELRKTGWDFAQAKTAVENIQESVGVVNKILGEDKAYDISSDEDMEEEDEEEKDKDSDPELNFMRAESYESQDEQEAEEIDQICASGPTKTPFAEEDSEELYSYLTNDLTQQFPGIPEAFISETVKYFYPNMGKIEFVIGEFQKHAMLYELDFKNYKKARKERRLKTKDKKHNRDDELEFSEETKQLMEEIELIQAQLAEQKGQLSKEEKSELKGRIKTIKKTIRAEKKGLKKAKKDERQALKREEKRLKRIEKEHRKKARADQKEAKGAERGEKDYQDDRFF</sequence>
<evidence type="ECO:0000313" key="2">
    <source>
        <dbReference type="EMBL" id="CAE0342253.1"/>
    </source>
</evidence>
<proteinExistence type="predicted"/>
<feature type="compositionally biased region" description="Acidic residues" evidence="1">
    <location>
        <begin position="68"/>
        <end position="87"/>
    </location>
</feature>
<evidence type="ECO:0008006" key="3">
    <source>
        <dbReference type="Google" id="ProtNLM"/>
    </source>
</evidence>
<name>A0A7S3J355_9SPIT</name>
<evidence type="ECO:0000256" key="1">
    <source>
        <dbReference type="SAM" id="MobiDB-lite"/>
    </source>
</evidence>
<feature type="region of interest" description="Disordered" evidence="1">
    <location>
        <begin position="65"/>
        <end position="89"/>
    </location>
</feature>
<protein>
    <recommendedName>
        <fullName evidence="3">CUE domain-containing protein</fullName>
    </recommendedName>
</protein>
<feature type="region of interest" description="Disordered" evidence="1">
    <location>
        <begin position="255"/>
        <end position="311"/>
    </location>
</feature>
<gene>
    <name evidence="2" type="ORF">EHAR0213_LOCUS1160</name>
</gene>
<reference evidence="2" key="1">
    <citation type="submission" date="2021-01" db="EMBL/GenBank/DDBJ databases">
        <authorList>
            <person name="Corre E."/>
            <person name="Pelletier E."/>
            <person name="Niang G."/>
            <person name="Scheremetjew M."/>
            <person name="Finn R."/>
            <person name="Kale V."/>
            <person name="Holt S."/>
            <person name="Cochrane G."/>
            <person name="Meng A."/>
            <person name="Brown T."/>
            <person name="Cohen L."/>
        </authorList>
    </citation>
    <scope>NUCLEOTIDE SEQUENCE</scope>
    <source>
        <strain evidence="2">FSP1.4</strain>
    </source>
</reference>
<dbReference type="CDD" id="cd14279">
    <property type="entry name" value="CUE"/>
    <property type="match status" value="1"/>
</dbReference>
<dbReference type="AlphaFoldDB" id="A0A7S3J355"/>